<keyword evidence="2" id="KW-0597">Phosphoprotein</keyword>
<evidence type="ECO:0000259" key="11">
    <source>
        <dbReference type="PROSITE" id="PS52004"/>
    </source>
</evidence>
<dbReference type="InterPro" id="IPR016039">
    <property type="entry name" value="Thiolase-like"/>
</dbReference>
<dbReference type="Pfam" id="PF08659">
    <property type="entry name" value="KR"/>
    <property type="match status" value="1"/>
</dbReference>
<name>A0A1C1XCL2_DIAHE</name>
<dbReference type="CDD" id="cd02440">
    <property type="entry name" value="AdoMet_MTases"/>
    <property type="match status" value="1"/>
</dbReference>
<dbReference type="SMART" id="SM00822">
    <property type="entry name" value="PKS_KR"/>
    <property type="match status" value="1"/>
</dbReference>
<dbReference type="InterPro" id="IPR014031">
    <property type="entry name" value="Ketoacyl_synth_C"/>
</dbReference>
<dbReference type="Pfam" id="PF00550">
    <property type="entry name" value="PP-binding"/>
    <property type="match status" value="1"/>
</dbReference>
<dbReference type="GO" id="GO:0031177">
    <property type="term" value="F:phosphopantetheine binding"/>
    <property type="evidence" value="ECO:0007669"/>
    <property type="project" value="InterPro"/>
</dbReference>
<dbReference type="InterPro" id="IPR016035">
    <property type="entry name" value="Acyl_Trfase/lysoPLipase"/>
</dbReference>
<protein>
    <submittedName>
        <fullName evidence="14">Beta-ketoacyl synthase domain-containing protein</fullName>
    </submittedName>
    <submittedName>
        <fullName evidence="13">Polyketide synthase 6</fullName>
    </submittedName>
</protein>
<dbReference type="Pfam" id="PF08242">
    <property type="entry name" value="Methyltransf_12"/>
    <property type="match status" value="1"/>
</dbReference>
<dbReference type="PROSITE" id="PS52019">
    <property type="entry name" value="PKS_MFAS_DH"/>
    <property type="match status" value="1"/>
</dbReference>
<dbReference type="PROSITE" id="PS00606">
    <property type="entry name" value="KS3_1"/>
    <property type="match status" value="1"/>
</dbReference>
<feature type="domain" description="Ketosynthase family 3 (KS3)" evidence="11">
    <location>
        <begin position="4"/>
        <end position="436"/>
    </location>
</feature>
<feature type="region of interest" description="C-terminal hotdog fold" evidence="8">
    <location>
        <begin position="1094"/>
        <end position="1249"/>
    </location>
</feature>
<evidence type="ECO:0000256" key="3">
    <source>
        <dbReference type="ARBA" id="ARBA00022603"/>
    </source>
</evidence>
<reference evidence="13" key="1">
    <citation type="submission" date="2015-04" db="EMBL/GenBank/DDBJ databases">
        <title>Dhpks1, a gene encoding a polyketide synthase of the phytopathogenic fungus Diaporthe helianthi is required to trigger sunflower stem canker toxin-mediated disease.</title>
        <authorList>
            <person name="Maimone Mancarello A.B."/>
            <person name="Pane C."/>
            <person name="Ruocco M."/>
            <person name="Cacciola S.O."/>
            <person name="Firrao G."/>
            <person name="Magnano Di San Lio G."/>
            <person name="Baroncelli R."/>
            <person name="Vannacci G."/>
            <person name="Vergara M."/>
            <person name="Scala F."/>
        </authorList>
    </citation>
    <scope>NUCLEOTIDE SEQUENCE</scope>
    <source>
        <strain evidence="13">7/96</strain>
    </source>
</reference>
<dbReference type="SUPFAM" id="SSF53901">
    <property type="entry name" value="Thiolase-like"/>
    <property type="match status" value="1"/>
</dbReference>
<dbReference type="Proteomes" id="UP000094444">
    <property type="component" value="Unassembled WGS sequence"/>
</dbReference>
<dbReference type="Pfam" id="PF14765">
    <property type="entry name" value="PS-DH"/>
    <property type="match status" value="1"/>
</dbReference>
<keyword evidence="1" id="KW-0596">Phosphopantetheine</keyword>
<dbReference type="SMART" id="SM00823">
    <property type="entry name" value="PKS_PP"/>
    <property type="match status" value="1"/>
</dbReference>
<keyword evidence="6" id="KW-0560">Oxidoreductase</keyword>
<dbReference type="InterPro" id="IPR049900">
    <property type="entry name" value="PKS_mFAS_DH"/>
</dbReference>
<evidence type="ECO:0000313" key="14">
    <source>
        <dbReference type="EMBL" id="POS72918.1"/>
    </source>
</evidence>
<dbReference type="InterPro" id="IPR032821">
    <property type="entry name" value="PKS_assoc"/>
</dbReference>
<dbReference type="GO" id="GO:0004315">
    <property type="term" value="F:3-oxoacyl-[acyl-carrier-protein] synthase activity"/>
    <property type="evidence" value="ECO:0007669"/>
    <property type="project" value="InterPro"/>
</dbReference>
<keyword evidence="15" id="KW-1185">Reference proteome</keyword>
<dbReference type="Pfam" id="PF00698">
    <property type="entry name" value="Acyl_transf_1"/>
    <property type="match status" value="1"/>
</dbReference>
<dbReference type="PANTHER" id="PTHR43775:SF20">
    <property type="entry name" value="HYBRID PKS-NRPS SYNTHETASE APDA"/>
    <property type="match status" value="1"/>
</dbReference>
<feature type="domain" description="Carrier" evidence="10">
    <location>
        <begin position="2419"/>
        <end position="2494"/>
    </location>
</feature>
<dbReference type="InterPro" id="IPR009081">
    <property type="entry name" value="PP-bd_ACP"/>
</dbReference>
<dbReference type="InterPro" id="IPR023213">
    <property type="entry name" value="CAT-like_dom_sf"/>
</dbReference>
<dbReference type="Gene3D" id="3.30.559.30">
    <property type="entry name" value="Nonribosomal peptide synthetase, condensation domain"/>
    <property type="match status" value="1"/>
</dbReference>
<dbReference type="GO" id="GO:0004312">
    <property type="term" value="F:fatty acid synthase activity"/>
    <property type="evidence" value="ECO:0007669"/>
    <property type="project" value="TreeGrafter"/>
</dbReference>
<dbReference type="InterPro" id="IPR001227">
    <property type="entry name" value="Ac_transferase_dom_sf"/>
</dbReference>
<evidence type="ECO:0000313" key="13">
    <source>
        <dbReference type="EMBL" id="ALP31894.1"/>
    </source>
</evidence>
<dbReference type="InterPro" id="IPR020841">
    <property type="entry name" value="PKS_Beta-ketoAc_synthase_dom"/>
</dbReference>
<dbReference type="InterPro" id="IPR042104">
    <property type="entry name" value="PKS_dehydratase_sf"/>
</dbReference>
<dbReference type="Pfam" id="PF16197">
    <property type="entry name" value="KAsynt_C_assoc"/>
    <property type="match status" value="1"/>
</dbReference>
<evidence type="ECO:0000259" key="10">
    <source>
        <dbReference type="PROSITE" id="PS50075"/>
    </source>
</evidence>
<evidence type="ECO:0000256" key="6">
    <source>
        <dbReference type="ARBA" id="ARBA00023002"/>
    </source>
</evidence>
<dbReference type="Gene3D" id="3.10.129.110">
    <property type="entry name" value="Polyketide synthase dehydratase"/>
    <property type="match status" value="1"/>
</dbReference>
<dbReference type="SUPFAM" id="SSF52777">
    <property type="entry name" value="CoA-dependent acyltransferases"/>
    <property type="match status" value="2"/>
</dbReference>
<accession>A0A1C1XCL2</accession>
<dbReference type="InterPro" id="IPR013968">
    <property type="entry name" value="PKS_KR"/>
</dbReference>
<evidence type="ECO:0000259" key="12">
    <source>
        <dbReference type="PROSITE" id="PS52019"/>
    </source>
</evidence>
<dbReference type="Gene3D" id="3.40.50.150">
    <property type="entry name" value="Vaccinia Virus protein VP39"/>
    <property type="match status" value="1"/>
</dbReference>
<dbReference type="InterPro" id="IPR050091">
    <property type="entry name" value="PKS_NRPS_Biosynth_Enz"/>
</dbReference>
<evidence type="ECO:0000256" key="1">
    <source>
        <dbReference type="ARBA" id="ARBA00022450"/>
    </source>
</evidence>
<dbReference type="InterPro" id="IPR049552">
    <property type="entry name" value="PKS_DH_N"/>
</dbReference>
<gene>
    <name evidence="13" type="primary">PKS6</name>
    <name evidence="14" type="ORF">DHEL01_v208685</name>
</gene>
<dbReference type="FunFam" id="3.40.47.10:FF:000019">
    <property type="entry name" value="Polyketide synthase type I"/>
    <property type="match status" value="1"/>
</dbReference>
<dbReference type="OrthoDB" id="329835at2759"/>
<dbReference type="InterPro" id="IPR020807">
    <property type="entry name" value="PKS_DH"/>
</dbReference>
<dbReference type="Gene3D" id="3.40.50.720">
    <property type="entry name" value="NAD(P)-binding Rossmann-like Domain"/>
    <property type="match status" value="2"/>
</dbReference>
<feature type="active site" description="Proton donor; for dehydratase activity" evidence="8">
    <location>
        <position position="1154"/>
    </location>
</feature>
<dbReference type="SUPFAM" id="SSF55048">
    <property type="entry name" value="Probable ACP-binding domain of malonyl-CoA ACP transacylase"/>
    <property type="match status" value="1"/>
</dbReference>
<sequence length="3013" mass="330506">MSENEPVAVIGSACRFPGGIDAPSKLWEFLKDPKDLQTEVPKTRFNIDSFYHPDGSHPGRTNARHGYFLKDDLRAFDAPFFRIQAGEAESMDPQQRLLMETTYDAVASAGIGLEQLKGSDTAVYVGIMTHDFELVKVKDANHSPTYFATGAATSIASNRLSYFFDWHGPSMTIDTACSSSLVAVHLAVQQLRSGTSKVAVAAGANLILSPMNYITESKLSMLSPTGRSRMWDAAADGYARGEGVCSLVLKTLRQAIRDGDSIECVIRETGVNQDGKTTGITMPSHVAQEALIRDTYSRAGLDSTNPDERCQFFEAHGTGTPAGDPQEAEAISRAFFNEGDQGENSLYVGSIKTVVGHTEGTAGIAGLLKASLALQHGIIPPNMLFENLSPKVAPFYQNLRITKEAQPWPDVQGQPRRASVNSFGFGGTNAHAIVEEYKRQQPKSSDDPQEAASNTAIHSLPLVLSAKSDRSLKATMERTLQFIQQNPEKSFLDLTWTLLRKRSVLPFRNAVAGHSKESIIEALESAIKNSGSLSFDFSTANSSKSDPTLLGIFTGQGAQWPGMLKGLITTIPYVSEIIGELDHSLQTMPAAYRPSWTLGEQLLLEGEASNVRDASYSQPLCAAVQIVLVRLLAAAGVRFTTIVGHSSGEIACAFAAGFISASQAIRVAYIRGLVSKHAGSPSGGEQGAMLAAGVSPDDAKELVELDTFEGRVCIAAYNSPDSTTLSGDANAIAEVQEILEDESKFARLLKVDKAYHSHHMIPCSSPYVSALVDCGCAVADGTRDSSLVAWYSSVHENRRIKASDVTAEYWRDNLVSPVLFMQAVENAAIEQGPLDAAVEVGCHPALKAPCLAVLKTIIRDEVPYTACMHRGGNDIQSFASGLGYLWERFGLGGIDPDTFVSKVVSPHRAPRDLSKVLPSYPWDHSRTYWAETRMIKEHLHGSTPHLLLGSTTSASNTASNLQWHNTFRPRNCEWLQGHAIQGQSVFPAAGYVVMAMEAAIHGAGRRPIQLLEVLDVSIDKAITFDDENSLAEVVLTAKVVCDTETQLKLSFAIDSCLAKESKLSTSARGQVVATFGEASGKHVLPPAQEESPHMNKVDMKIFYRELDELGYDYSKDFRCLYSMKRADAKATGNMAHPELKDGQRQIVLHPASLDLAFQTIMGAYSAPGDKRLRSIYVPVHVDRIAVVPSLCADALKSSDRVVQFNTTNTYDKGDYLAGDAEVFDASNDAAVLYQVENLHLKPLSPPSASEDHKAFTKTVWGPLVPEKLLDDPKLWATDQDKEVIPVIERVCYFYMRDFISQLTEEDRSNATLPHQRYIYWTEHVSAKVKEGKWHEWYDPSWENDTREQIEKLCADHWYHPHVKMAKRVSEYSLSTIRENSNPFLWMDGDGLLTEFYTSYLTSGPGWLYGQDLITQICHRYQTMDILEIGGGTGSATKYILKIPQLGFNSYTFTDISPAFFEKAKELFADQQDRMIFQKLDITRRPEEQGFKPHSYDLVIASSVLHATPNLAETMGNVRSLLKPGGHVVLLEATHKDHTRVGYLFGLFPDWWAGIDEGRDLDPFATIDEWDAIFKKTGFSGVDTRTLDRNGNLFPNTLFSTHAVNSKITRLYEPLAAPSTDREAPSVILVGGQASQSSRLVAEISQILPQRKMITVKCLRDLPNVTVENRSTFLVLSELDEETFSTLDEAKFEAVKFIFANAGSVLWLTENAWIDHPYQAMSIALLRSIRLEHPAIHVQSLDVDNVQDLDSKFLAEQVLRLEESAGATEGCLWTLEPEVYVSKNRAYIPRVKHDIERNNRLNSERRPVHFDVHPNQTPVTLQVADNGPFLESTEDFAPKTTVAAGTAILTVETRYSLATAIRIGDLGYFYLIQGTIQGTDRAVIALCESNASLVQVESESIVDIPAEASRDKLLLRVAAVLTAHTMLSGVSAEGSVLLLEPPSFIIDAVTDVAKARNDPVHITSTTDRQASATVLPWIRLHPQETEVGLRRLLPRNLSVFYDFTSDRGTTASSGLSQRLIKSLPLSCLRYGRSHVFHDAALPTVYGVKHGSSRFSQIRQRIQAAILEYSPMTSKDTGVIVPVSRVTGPGHVSLSESTIIEWKSDEKLLARIRSIDSGKLFTQDKTYLLLGLAGSLGRSLARWMVTHGARHVVLSSRNPEAPDTRWIQDIERLGGNITVLAIDVSSETSVDNGLAQIRETLPPIAGIAYGPLVLQDALLRNMDLSMMQVPLKSKVVGAQLLHERFSDQTANPLDFFVMFSSVATVGGNPGQANYTAANAYLQALAQQRRTKGLPASTIHIGAVIGVGYLARTQREEEFKAASDTDTLSEDEFLALFAEAVVSGRRTTGEGVSVTDTSDIEVITGIPQFSSRNKDSIKFYDDPRFGNLKIPEDRAGAGDSAGAKSSIKERLLKAITMEEVRDIITDGLSEKMRGTLHIPADEKVNAMAPLVDQGVDSLGAITVGSWFSKTLFVDIPLLRVLGGASIQELAEEAAGRLSPSATPLVRRDDSGLALAGSEDNSRDESDSSQARSDSDLDTSMATTPHSEQQEENKPGTNPVLRRAPLSLTQEFSWKLQEQLSDDPSIFHNTIGVFMEGPVDHERLRDALTTALGRHEIFRTAFSSDGARNSSPIQTVQRTSAVRIRFTSVADRAAAEKAYRELEKEEYDLSSGEALKIVDFYWGRDQHLLVIGYHRLAGDGSTTENFLAEVGQLYNGAQLSKPPQYPDFALQQRSDMESGKLENDISYWTSLYAKPPPVLQVMPLPQAQKHRGAAGPVAWQQHTGMLRLSAVLAFRIRERCKKLKGVTPMHFYLAAYHLLLARLTGGGGGGGDMAIGIADTNRSSIHDLNTMGFFANVLPVRLGAFDDKEAANSGVPVVSFADALISAKDRMRQAMQHARVPYGVTLDRLGLTPPSARAMQHAPLFQAVFDYRQGAAETGTIGGASFTEIWASRERTPHDVVLEMSDDPKRDPLLTVKLQSSLYGPDDPRDFLDAYVSVLTNFSTNTALGVDEGKLDL</sequence>
<dbReference type="InterPro" id="IPR001242">
    <property type="entry name" value="Condensation_dom"/>
</dbReference>
<dbReference type="SUPFAM" id="SSF53335">
    <property type="entry name" value="S-adenosyl-L-methionine-dependent methyltransferases"/>
    <property type="match status" value="1"/>
</dbReference>
<dbReference type="Pfam" id="PF00668">
    <property type="entry name" value="Condensation"/>
    <property type="match status" value="1"/>
</dbReference>
<dbReference type="CDD" id="cd19532">
    <property type="entry name" value="C_PKS-NRPS"/>
    <property type="match status" value="1"/>
</dbReference>
<dbReference type="Gene3D" id="3.30.559.10">
    <property type="entry name" value="Chloramphenicol acetyltransferase-like domain"/>
    <property type="match status" value="1"/>
</dbReference>
<dbReference type="InterPro" id="IPR029063">
    <property type="entry name" value="SAM-dependent_MTases_sf"/>
</dbReference>
<dbReference type="InterPro" id="IPR036291">
    <property type="entry name" value="NAD(P)-bd_dom_sf"/>
</dbReference>
<keyword evidence="5" id="KW-0677">Repeat</keyword>
<dbReference type="InterPro" id="IPR020806">
    <property type="entry name" value="PKS_PP-bd"/>
</dbReference>
<evidence type="ECO:0000256" key="2">
    <source>
        <dbReference type="ARBA" id="ARBA00022553"/>
    </source>
</evidence>
<evidence type="ECO:0000256" key="4">
    <source>
        <dbReference type="ARBA" id="ARBA00022679"/>
    </source>
</evidence>
<dbReference type="InterPro" id="IPR014030">
    <property type="entry name" value="Ketoacyl_synth_N"/>
</dbReference>
<dbReference type="GO" id="GO:0009403">
    <property type="term" value="P:toxin biosynthetic process"/>
    <property type="evidence" value="ECO:0007669"/>
    <property type="project" value="UniProtKB-ARBA"/>
</dbReference>
<dbReference type="InterPro" id="IPR057326">
    <property type="entry name" value="KR_dom"/>
</dbReference>
<dbReference type="InterPro" id="IPR049551">
    <property type="entry name" value="PKS_DH_C"/>
</dbReference>
<evidence type="ECO:0000256" key="8">
    <source>
        <dbReference type="PROSITE-ProRule" id="PRU01363"/>
    </source>
</evidence>
<evidence type="ECO:0000256" key="5">
    <source>
        <dbReference type="ARBA" id="ARBA00022737"/>
    </source>
</evidence>
<keyword evidence="3" id="KW-0489">Methyltransferase</keyword>
<dbReference type="InterPro" id="IPR013217">
    <property type="entry name" value="Methyltransf_12"/>
</dbReference>
<dbReference type="GO" id="GO:0006633">
    <property type="term" value="P:fatty acid biosynthetic process"/>
    <property type="evidence" value="ECO:0007669"/>
    <property type="project" value="InterPro"/>
</dbReference>
<dbReference type="GO" id="GO:0016491">
    <property type="term" value="F:oxidoreductase activity"/>
    <property type="evidence" value="ECO:0007669"/>
    <property type="project" value="UniProtKB-KW"/>
</dbReference>
<dbReference type="SMART" id="SM00827">
    <property type="entry name" value="PKS_AT"/>
    <property type="match status" value="1"/>
</dbReference>
<dbReference type="Pfam" id="PF00109">
    <property type="entry name" value="ketoacyl-synt"/>
    <property type="match status" value="1"/>
</dbReference>
<reference evidence="14 15" key="2">
    <citation type="submission" date="2017-09" db="EMBL/GenBank/DDBJ databases">
        <title>Polyketide synthases of a Diaporthe helianthi virulent isolate.</title>
        <authorList>
            <person name="Baroncelli R."/>
        </authorList>
    </citation>
    <scope>NUCLEOTIDE SEQUENCE [LARGE SCALE GENOMIC DNA]</scope>
    <source>
        <strain evidence="14 15">7/96</strain>
    </source>
</reference>
<evidence type="ECO:0000256" key="9">
    <source>
        <dbReference type="SAM" id="MobiDB-lite"/>
    </source>
</evidence>
<feature type="active site" description="Proton acceptor; for dehydratase activity" evidence="8">
    <location>
        <position position="978"/>
    </location>
</feature>
<feature type="region of interest" description="Disordered" evidence="9">
    <location>
        <begin position="2489"/>
        <end position="2557"/>
    </location>
</feature>
<dbReference type="STRING" id="158607.A0A1C1XCL2"/>
<dbReference type="SUPFAM" id="SSF51735">
    <property type="entry name" value="NAD(P)-binding Rossmann-fold domains"/>
    <property type="match status" value="1"/>
</dbReference>
<proteinExistence type="predicted"/>
<feature type="compositionally biased region" description="Polar residues" evidence="9">
    <location>
        <begin position="2534"/>
        <end position="2543"/>
    </location>
</feature>
<dbReference type="Gene3D" id="3.40.366.10">
    <property type="entry name" value="Malonyl-Coenzyme A Acyl Carrier Protein, domain 2"/>
    <property type="match status" value="1"/>
</dbReference>
<dbReference type="EMBL" id="MAVT02000897">
    <property type="protein sequence ID" value="POS72918.1"/>
    <property type="molecule type" value="Genomic_DNA"/>
</dbReference>
<dbReference type="Pfam" id="PF21089">
    <property type="entry name" value="PKS_DH_N"/>
    <property type="match status" value="1"/>
</dbReference>
<dbReference type="SMART" id="SM00825">
    <property type="entry name" value="PKS_KS"/>
    <property type="match status" value="1"/>
</dbReference>
<dbReference type="InterPro" id="IPR018201">
    <property type="entry name" value="Ketoacyl_synth_AS"/>
</dbReference>
<dbReference type="SUPFAM" id="SSF52151">
    <property type="entry name" value="FabD/lysophospholipase-like"/>
    <property type="match status" value="1"/>
</dbReference>
<dbReference type="InterPro" id="IPR016036">
    <property type="entry name" value="Malonyl_transacylase_ACP-bd"/>
</dbReference>
<dbReference type="InterPro" id="IPR036736">
    <property type="entry name" value="ACP-like_sf"/>
</dbReference>
<dbReference type="Pfam" id="PF02801">
    <property type="entry name" value="Ketoacyl-synt_C"/>
    <property type="match status" value="1"/>
</dbReference>
<dbReference type="GO" id="GO:0008168">
    <property type="term" value="F:methyltransferase activity"/>
    <property type="evidence" value="ECO:0007669"/>
    <property type="project" value="UniProtKB-KW"/>
</dbReference>
<dbReference type="CDD" id="cd00833">
    <property type="entry name" value="PKS"/>
    <property type="match status" value="1"/>
</dbReference>
<keyword evidence="7" id="KW-0511">Multifunctional enzyme</keyword>
<dbReference type="GO" id="GO:0032259">
    <property type="term" value="P:methylation"/>
    <property type="evidence" value="ECO:0007669"/>
    <property type="project" value="UniProtKB-KW"/>
</dbReference>
<dbReference type="SUPFAM" id="SSF47336">
    <property type="entry name" value="ACP-like"/>
    <property type="match status" value="1"/>
</dbReference>
<feature type="domain" description="PKS/mFAS DH" evidence="12">
    <location>
        <begin position="945"/>
        <end position="1249"/>
    </location>
</feature>
<evidence type="ECO:0000313" key="15">
    <source>
        <dbReference type="Proteomes" id="UP000094444"/>
    </source>
</evidence>
<dbReference type="InterPro" id="IPR014043">
    <property type="entry name" value="Acyl_transferase_dom"/>
</dbReference>
<organism evidence="14 15">
    <name type="scientific">Diaporthe helianthi</name>
    <dbReference type="NCBI Taxonomy" id="158607"/>
    <lineage>
        <taxon>Eukaryota</taxon>
        <taxon>Fungi</taxon>
        <taxon>Dikarya</taxon>
        <taxon>Ascomycota</taxon>
        <taxon>Pezizomycotina</taxon>
        <taxon>Sordariomycetes</taxon>
        <taxon>Sordariomycetidae</taxon>
        <taxon>Diaporthales</taxon>
        <taxon>Diaporthaceae</taxon>
        <taxon>Diaporthe</taxon>
    </lineage>
</organism>
<dbReference type="EMBL" id="KR153180">
    <property type="protein sequence ID" value="ALP31894.1"/>
    <property type="molecule type" value="Genomic_DNA"/>
</dbReference>
<dbReference type="PANTHER" id="PTHR43775">
    <property type="entry name" value="FATTY ACID SYNTHASE"/>
    <property type="match status" value="1"/>
</dbReference>
<keyword evidence="4" id="KW-0808">Transferase</keyword>
<feature type="region of interest" description="N-terminal hotdog fold" evidence="8">
    <location>
        <begin position="945"/>
        <end position="1078"/>
    </location>
</feature>
<evidence type="ECO:0000256" key="7">
    <source>
        <dbReference type="ARBA" id="ARBA00023268"/>
    </source>
</evidence>
<dbReference type="PROSITE" id="PS50075">
    <property type="entry name" value="CARRIER"/>
    <property type="match status" value="1"/>
</dbReference>
<dbReference type="Gene3D" id="3.40.47.10">
    <property type="match status" value="1"/>
</dbReference>
<dbReference type="PROSITE" id="PS52004">
    <property type="entry name" value="KS3_2"/>
    <property type="match status" value="1"/>
</dbReference>
<dbReference type="SMART" id="SM00826">
    <property type="entry name" value="PKS_DH"/>
    <property type="match status" value="1"/>
</dbReference>